<dbReference type="HOGENOM" id="CLU_284843_0_0_1"/>
<feature type="compositionally biased region" description="Polar residues" evidence="3">
    <location>
        <begin position="11"/>
        <end position="22"/>
    </location>
</feature>
<dbReference type="OMA" id="CKWPEVD"/>
<dbReference type="GeneID" id="27421128"/>
<evidence type="ECO:0000313" key="6">
    <source>
        <dbReference type="Proteomes" id="UP000019377"/>
    </source>
</evidence>
<dbReference type="Proteomes" id="UP000019377">
    <property type="component" value="Unassembled WGS sequence"/>
</dbReference>
<keyword evidence="6" id="KW-1185">Reference proteome</keyword>
<feature type="compositionally biased region" description="Polar residues" evidence="3">
    <location>
        <begin position="323"/>
        <end position="332"/>
    </location>
</feature>
<reference evidence="6" key="1">
    <citation type="journal article" date="2013" name="Genome Announc.">
        <title>Draft genome sequence of Pseudozyma brasiliensis sp. nov. strain GHG001, a high producer of endo-1,4-xylanase isolated from an insect pest of sugarcane.</title>
        <authorList>
            <person name="Oliveira J.V.D.C."/>
            <person name="dos Santos R.A.C."/>
            <person name="Borges T.A."/>
            <person name="Riano-Pachon D.M."/>
            <person name="Goldman G.H."/>
        </authorList>
    </citation>
    <scope>NUCLEOTIDE SEQUENCE [LARGE SCALE GENOMIC DNA]</scope>
    <source>
        <strain evidence="6">GHG001</strain>
    </source>
</reference>
<sequence length="1089" mass="118726">MDRSPYYTHPRGSTGNRASGSTTREEHDARRERDSERLPPLLPHSHHPIARSDPLAPPPASGSRLPPINPSAAANATSPYASHRSYAPAPDHSTAFDLARRTSPPSSLPVGMVSADYMHSRRSPGERPAPYPSSSSSSSSAYRPSHMYPHHHHPPPQPDPYHQDALRAHPSSHAPHHRLFHDQLPAPPPTLGHAPPDLDHISASTPVKRPRVSLACLACRNRKSRCDGVRPTCKTCANMKIECKWPEVDFRRAKTGDAAKARRKTPPGASTQRSPVSVDLKHHSRLDASVSDDNAYRRTSDGALPASQSMPTASFAPAALPVSDSQVSSPKSNRGYRYRTHSDGDRQARHAEAPVHAARSPTERFAYPGPQERRADPYARAEAYARPYSSTGMPDARQDVPMLDDRAQPYPQEHRAPVWEDRTSRPIRALPELRPPQRDPAAIRCRNRAAQIAVLARPATDSERIAVEAHLSTESNLEDLADQATAGERLDHAFATDWDAIGGLAPAARRPFMDVAAGLVGVLEISDMDAQRGHARVSAESVGRLHLFRLRHGSTDAVPDLRHLNIAMDLPLAERRELLETTSSPYNTLSYPIPVDRLSRPLVEVMRRGHHEKQEEQQVKHGRASNVGTGAALRSFPPPSDSIPIVRKEDIKPPQAIQELFLQAYIRAIGEQMPGLNTNVVAARIRDGSISALLANALCAIGASLYERRGQRPSIGEALSSKVYVERARALLGAAIQNPDIEAILALGVMAIRDILLGQTISAAVIVSSAVRLCMQLDLHRSRAKKPPSTQEGDDAVTKLKADDMFWMIYCLDRITSIATARPLAIKDRDIDTPFPATMRNNEPCIFAALVRQLHYLGRLVDIAVSGAGTNADRTRDLELAAIAADLNAHYTSLPATLLLSKTNLNLAQDRGEPLSYLQLHLTHHLALLHRFLLSRGGMTSGEHDAMRAAAAAVVQICKMGEEVNATLLADTPLSAAACFLAGCVQLAEIEAGDDEAAQSALECVMTTLSRHAEFWPVAGGLADVLHAERSRFRTQLLSAKALGKIVSQVEAVHVVVRRPSEELDGQQAVKVVKVDDLDVVRGAFPHLC</sequence>
<dbReference type="GO" id="GO:0008270">
    <property type="term" value="F:zinc ion binding"/>
    <property type="evidence" value="ECO:0007669"/>
    <property type="project" value="InterPro"/>
</dbReference>
<keyword evidence="2" id="KW-0539">Nucleus</keyword>
<feature type="compositionally biased region" description="Basic and acidic residues" evidence="3">
    <location>
        <begin position="340"/>
        <end position="353"/>
    </location>
</feature>
<dbReference type="InterPro" id="IPR001138">
    <property type="entry name" value="Zn2Cys6_DnaBD"/>
</dbReference>
<dbReference type="SUPFAM" id="SSF57701">
    <property type="entry name" value="Zn2/Cys6 DNA-binding domain"/>
    <property type="match status" value="1"/>
</dbReference>
<feature type="region of interest" description="Disordered" evidence="3">
    <location>
        <begin position="1"/>
        <end position="206"/>
    </location>
</feature>
<feature type="compositionally biased region" description="Low complexity" evidence="3">
    <location>
        <begin position="132"/>
        <end position="145"/>
    </location>
</feature>
<feature type="compositionally biased region" description="Basic and acidic residues" evidence="3">
    <location>
        <begin position="23"/>
        <end position="37"/>
    </location>
</feature>
<dbReference type="GO" id="GO:0003677">
    <property type="term" value="F:DNA binding"/>
    <property type="evidence" value="ECO:0007669"/>
    <property type="project" value="InterPro"/>
</dbReference>
<evidence type="ECO:0000256" key="1">
    <source>
        <dbReference type="ARBA" id="ARBA00022723"/>
    </source>
</evidence>
<proteinExistence type="predicted"/>
<evidence type="ECO:0000256" key="3">
    <source>
        <dbReference type="SAM" id="MobiDB-lite"/>
    </source>
</evidence>
<dbReference type="PROSITE" id="PS50048">
    <property type="entry name" value="ZN2_CY6_FUNGAL_2"/>
    <property type="match status" value="1"/>
</dbReference>
<dbReference type="PANTHER" id="PTHR47783:SF1">
    <property type="entry name" value="ZN(II)2CYS6 TRANSCRIPTION FACTOR (EUROFUNG)"/>
    <property type="match status" value="1"/>
</dbReference>
<dbReference type="InterPro" id="IPR007219">
    <property type="entry name" value="XnlR_reg_dom"/>
</dbReference>
<dbReference type="Pfam" id="PF00172">
    <property type="entry name" value="Zn_clus"/>
    <property type="match status" value="1"/>
</dbReference>
<dbReference type="OrthoDB" id="2428527at2759"/>
<dbReference type="PROSITE" id="PS00463">
    <property type="entry name" value="ZN2_CY6_FUNGAL_1"/>
    <property type="match status" value="1"/>
</dbReference>
<keyword evidence="1" id="KW-0479">Metal-binding</keyword>
<feature type="domain" description="Zn(2)-C6 fungal-type" evidence="4">
    <location>
        <begin position="215"/>
        <end position="245"/>
    </location>
</feature>
<dbReference type="PANTHER" id="PTHR47783">
    <property type="entry name" value="ZN(II)2CYS6 TRANSCRIPTION FACTOR (EUROFUNG)-RELATED"/>
    <property type="match status" value="1"/>
</dbReference>
<dbReference type="SMART" id="SM00066">
    <property type="entry name" value="GAL4"/>
    <property type="match status" value="1"/>
</dbReference>
<dbReference type="STRING" id="1365824.V5EUS0"/>
<dbReference type="CDD" id="cd00067">
    <property type="entry name" value="GAL4"/>
    <property type="match status" value="1"/>
</dbReference>
<evidence type="ECO:0000256" key="2">
    <source>
        <dbReference type="ARBA" id="ARBA00023242"/>
    </source>
</evidence>
<dbReference type="Pfam" id="PF04082">
    <property type="entry name" value="Fungal_trans"/>
    <property type="match status" value="1"/>
</dbReference>
<dbReference type="EMBL" id="KI545884">
    <property type="protein sequence ID" value="EST05899.1"/>
    <property type="molecule type" value="Genomic_DNA"/>
</dbReference>
<organism evidence="5 6">
    <name type="scientific">Kalmanozyma brasiliensis (strain GHG001)</name>
    <name type="common">Yeast</name>
    <name type="synonym">Pseudozyma brasiliensis</name>
    <dbReference type="NCBI Taxonomy" id="1365824"/>
    <lineage>
        <taxon>Eukaryota</taxon>
        <taxon>Fungi</taxon>
        <taxon>Dikarya</taxon>
        <taxon>Basidiomycota</taxon>
        <taxon>Ustilaginomycotina</taxon>
        <taxon>Ustilaginomycetes</taxon>
        <taxon>Ustilaginales</taxon>
        <taxon>Ustilaginaceae</taxon>
        <taxon>Kalmanozyma</taxon>
    </lineage>
</organism>
<dbReference type="InterPro" id="IPR036864">
    <property type="entry name" value="Zn2-C6_fun-type_DNA-bd_sf"/>
</dbReference>
<evidence type="ECO:0000313" key="5">
    <source>
        <dbReference type="EMBL" id="EST05899.1"/>
    </source>
</evidence>
<dbReference type="eggNOG" id="ENOG502R840">
    <property type="taxonomic scope" value="Eukaryota"/>
</dbReference>
<accession>V5EUS0</accession>
<dbReference type="CDD" id="cd12148">
    <property type="entry name" value="fungal_TF_MHR"/>
    <property type="match status" value="1"/>
</dbReference>
<dbReference type="GO" id="GO:0000981">
    <property type="term" value="F:DNA-binding transcription factor activity, RNA polymerase II-specific"/>
    <property type="evidence" value="ECO:0007669"/>
    <property type="project" value="InterPro"/>
</dbReference>
<feature type="region of interest" description="Disordered" evidence="3">
    <location>
        <begin position="610"/>
        <end position="633"/>
    </location>
</feature>
<dbReference type="Gene3D" id="4.10.240.10">
    <property type="entry name" value="Zn(2)-C6 fungal-type DNA-binding domain"/>
    <property type="match status" value="1"/>
</dbReference>
<name>V5EUS0_KALBG</name>
<dbReference type="AlphaFoldDB" id="V5EUS0"/>
<dbReference type="SMART" id="SM00906">
    <property type="entry name" value="Fungal_trans"/>
    <property type="match status" value="1"/>
</dbReference>
<gene>
    <name evidence="5" type="ORF">PSEUBRA_SCAF4g05054</name>
</gene>
<evidence type="ECO:0000259" key="4">
    <source>
        <dbReference type="PROSITE" id="PS50048"/>
    </source>
</evidence>
<feature type="region of interest" description="Disordered" evidence="3">
    <location>
        <begin position="254"/>
        <end position="375"/>
    </location>
</feature>
<dbReference type="GO" id="GO:0006351">
    <property type="term" value="P:DNA-templated transcription"/>
    <property type="evidence" value="ECO:0007669"/>
    <property type="project" value="InterPro"/>
</dbReference>
<protein>
    <recommendedName>
        <fullName evidence="4">Zn(2)-C6 fungal-type domain-containing protein</fullName>
    </recommendedName>
</protein>